<evidence type="ECO:0000256" key="4">
    <source>
        <dbReference type="ARBA" id="ARBA00022692"/>
    </source>
</evidence>
<feature type="transmembrane region" description="Helical" evidence="8">
    <location>
        <begin position="258"/>
        <end position="277"/>
    </location>
</feature>
<feature type="transmembrane region" description="Helical" evidence="8">
    <location>
        <begin position="113"/>
        <end position="133"/>
    </location>
</feature>
<evidence type="ECO:0000256" key="1">
    <source>
        <dbReference type="ARBA" id="ARBA00004651"/>
    </source>
</evidence>
<keyword evidence="5 8" id="KW-1133">Transmembrane helix</keyword>
<evidence type="ECO:0000256" key="3">
    <source>
        <dbReference type="ARBA" id="ARBA00022475"/>
    </source>
</evidence>
<keyword evidence="3" id="KW-1003">Cell membrane</keyword>
<evidence type="ECO:0000256" key="8">
    <source>
        <dbReference type="SAM" id="Phobius"/>
    </source>
</evidence>
<feature type="transmembrane region" description="Helical" evidence="8">
    <location>
        <begin position="378"/>
        <end position="397"/>
    </location>
</feature>
<keyword evidence="10" id="KW-1185">Reference proteome</keyword>
<dbReference type="Proteomes" id="UP001580928">
    <property type="component" value="Unassembled WGS sequence"/>
</dbReference>
<keyword evidence="7 8" id="KW-0472">Membrane</keyword>
<dbReference type="PANTHER" id="PTHR32024:SF1">
    <property type="entry name" value="KTR SYSTEM POTASSIUM UPTAKE PROTEIN B"/>
    <property type="match status" value="1"/>
</dbReference>
<comment type="caution">
    <text evidence="9">The sequence shown here is derived from an EMBL/GenBank/DDBJ whole genome shotgun (WGS) entry which is preliminary data.</text>
</comment>
<evidence type="ECO:0000256" key="5">
    <source>
        <dbReference type="ARBA" id="ARBA00022989"/>
    </source>
</evidence>
<proteinExistence type="predicted"/>
<accession>A0ABV5CEN0</accession>
<protein>
    <submittedName>
        <fullName evidence="9">Potassium transporter TrkG</fullName>
    </submittedName>
</protein>
<sequence>MGKSLAKKIPQLLKVGDRGLLYLSIASTLTILFNVGYNKNIETVLFVDHILRYLFYLFGALHFARLVLITRLYKKWRLIHYGEIIISIYFLFVIFVSIFGFGSLGINFFRAEWLYIGFFATLLIEISKVSLFFDDFYFNPTLLFVISFLLLILVGTLLLILPNSTTDSQISFVDALFTSTSAVCVTGLTVFDVSVKFTQFGQTIILILFQLGGLGIMTFTGFFGFFFTGGFSYKNRLMYTELINENKIGSVISTLSKIVYITLLFEIIGAAIIYFNIPKNTFISTGEAIYFSVFHAVSAFCNAGFTTIHDGLYNPLFKSNYNVHLVISILIIFGGLGFNILMNTYSYLRRWAYNIYRKLLYGEKFIYQAQELQFSSRIILYTTCILLTVGTLLFFTLEYNHSLQEHESLWGKMVSSFFLSVTPRSAGFTTVNMQHLTFPSIMLLFFFMWVGASPGSNGGGIKTTTFAISFLNIFSIARGKENLELFKRRVTKETSIRALAVIILSVLIYGIILFLLSLTDGDKDYQALAFESMSAFAISGLSLGITSSLSEGGKIILVFAMFVGRIGALTLLIAFIKDTKIKAYKYPSDTVQL</sequence>
<feature type="transmembrane region" description="Helical" evidence="8">
    <location>
        <begin position="321"/>
        <end position="341"/>
    </location>
</feature>
<evidence type="ECO:0000313" key="9">
    <source>
        <dbReference type="EMBL" id="MFB5946007.1"/>
    </source>
</evidence>
<dbReference type="Pfam" id="PF02386">
    <property type="entry name" value="TrkH"/>
    <property type="match status" value="1"/>
</dbReference>
<evidence type="ECO:0000256" key="2">
    <source>
        <dbReference type="ARBA" id="ARBA00022448"/>
    </source>
</evidence>
<evidence type="ECO:0000256" key="7">
    <source>
        <dbReference type="ARBA" id="ARBA00023136"/>
    </source>
</evidence>
<feature type="transmembrane region" description="Helical" evidence="8">
    <location>
        <begin position="81"/>
        <end position="101"/>
    </location>
</feature>
<feature type="transmembrane region" description="Helical" evidence="8">
    <location>
        <begin position="20"/>
        <end position="38"/>
    </location>
</feature>
<evidence type="ECO:0000313" key="10">
    <source>
        <dbReference type="Proteomes" id="UP001580928"/>
    </source>
</evidence>
<feature type="transmembrane region" description="Helical" evidence="8">
    <location>
        <begin position="289"/>
        <end position="309"/>
    </location>
</feature>
<feature type="transmembrane region" description="Helical" evidence="8">
    <location>
        <begin position="50"/>
        <end position="69"/>
    </location>
</feature>
<feature type="transmembrane region" description="Helical" evidence="8">
    <location>
        <begin position="498"/>
        <end position="519"/>
    </location>
</feature>
<gene>
    <name evidence="9" type="ORF">WKR92_09190</name>
</gene>
<keyword evidence="6" id="KW-0406">Ion transport</keyword>
<reference evidence="9 10" key="1">
    <citation type="submission" date="2024-04" db="EMBL/GenBank/DDBJ databases">
        <title>Albibacterium profundi sp. nov., isolated from sediment of the Challenger Deep of Mariana Trench.</title>
        <authorList>
            <person name="Wang Y."/>
        </authorList>
    </citation>
    <scope>NUCLEOTIDE SEQUENCE [LARGE SCALE GENOMIC DNA]</scope>
    <source>
        <strain evidence="9 10">RHL897</strain>
    </source>
</reference>
<feature type="transmembrane region" description="Helical" evidence="8">
    <location>
        <begin position="203"/>
        <end position="227"/>
    </location>
</feature>
<dbReference type="EMBL" id="JBBVGT010000002">
    <property type="protein sequence ID" value="MFB5946007.1"/>
    <property type="molecule type" value="Genomic_DNA"/>
</dbReference>
<dbReference type="RefSeq" id="WP_375557536.1">
    <property type="nucleotide sequence ID" value="NZ_JBBVGT010000002.1"/>
</dbReference>
<dbReference type="PANTHER" id="PTHR32024">
    <property type="entry name" value="TRK SYSTEM POTASSIUM UPTAKE PROTEIN TRKG-RELATED"/>
    <property type="match status" value="1"/>
</dbReference>
<feature type="transmembrane region" description="Helical" evidence="8">
    <location>
        <begin position="140"/>
        <end position="160"/>
    </location>
</feature>
<feature type="transmembrane region" description="Helical" evidence="8">
    <location>
        <begin position="555"/>
        <end position="576"/>
    </location>
</feature>
<organism evidence="9 10">
    <name type="scientific">Albibacterium profundi</name>
    <dbReference type="NCBI Taxonomy" id="3134906"/>
    <lineage>
        <taxon>Bacteria</taxon>
        <taxon>Pseudomonadati</taxon>
        <taxon>Bacteroidota</taxon>
        <taxon>Sphingobacteriia</taxon>
        <taxon>Sphingobacteriales</taxon>
        <taxon>Sphingobacteriaceae</taxon>
        <taxon>Albibacterium</taxon>
    </lineage>
</organism>
<keyword evidence="4 8" id="KW-0812">Transmembrane</keyword>
<comment type="subcellular location">
    <subcellularLocation>
        <location evidence="1">Cell membrane</location>
        <topology evidence="1">Multi-pass membrane protein</topology>
    </subcellularLocation>
</comment>
<dbReference type="InterPro" id="IPR003445">
    <property type="entry name" value="Cat_transpt"/>
</dbReference>
<keyword evidence="2" id="KW-0813">Transport</keyword>
<evidence type="ECO:0000256" key="6">
    <source>
        <dbReference type="ARBA" id="ARBA00023065"/>
    </source>
</evidence>
<feature type="transmembrane region" description="Helical" evidence="8">
    <location>
        <begin position="436"/>
        <end position="453"/>
    </location>
</feature>
<name>A0ABV5CEN0_9SPHI</name>